<feature type="transmembrane region" description="Helical" evidence="6">
    <location>
        <begin position="98"/>
        <end position="121"/>
    </location>
</feature>
<dbReference type="GO" id="GO:0005886">
    <property type="term" value="C:plasma membrane"/>
    <property type="evidence" value="ECO:0007669"/>
    <property type="project" value="UniProtKB-SubCell"/>
</dbReference>
<evidence type="ECO:0000313" key="8">
    <source>
        <dbReference type="EMBL" id="XBY45100.1"/>
    </source>
</evidence>
<feature type="transmembrane region" description="Helical" evidence="6">
    <location>
        <begin position="175"/>
        <end position="199"/>
    </location>
</feature>
<dbReference type="Pfam" id="PF01895">
    <property type="entry name" value="PhoU"/>
    <property type="match status" value="1"/>
</dbReference>
<keyword evidence="3 6" id="KW-0812">Transmembrane</keyword>
<feature type="transmembrane region" description="Helical" evidence="6">
    <location>
        <begin position="250"/>
        <end position="269"/>
    </location>
</feature>
<feature type="transmembrane region" description="Helical" evidence="6">
    <location>
        <begin position="211"/>
        <end position="230"/>
    </location>
</feature>
<protein>
    <submittedName>
        <fullName evidence="8">Na/Pi cotransporter family protein</fullName>
    </submittedName>
</protein>
<proteinExistence type="predicted"/>
<evidence type="ECO:0000259" key="7">
    <source>
        <dbReference type="Pfam" id="PF01895"/>
    </source>
</evidence>
<evidence type="ECO:0000256" key="1">
    <source>
        <dbReference type="ARBA" id="ARBA00004651"/>
    </source>
</evidence>
<dbReference type="GO" id="GO:0044341">
    <property type="term" value="P:sodium-dependent phosphate transport"/>
    <property type="evidence" value="ECO:0007669"/>
    <property type="project" value="InterPro"/>
</dbReference>
<evidence type="ECO:0000256" key="4">
    <source>
        <dbReference type="ARBA" id="ARBA00022989"/>
    </source>
</evidence>
<dbReference type="Gene3D" id="1.20.58.220">
    <property type="entry name" value="Phosphate transport system protein phou homolog 2, domain 2"/>
    <property type="match status" value="1"/>
</dbReference>
<dbReference type="NCBIfam" id="NF037997">
    <property type="entry name" value="Na_Pi_symport"/>
    <property type="match status" value="1"/>
</dbReference>
<dbReference type="AlphaFoldDB" id="A0AAU7XBG8"/>
<comment type="subcellular location">
    <subcellularLocation>
        <location evidence="1">Cell membrane</location>
        <topology evidence="1">Multi-pass membrane protein</topology>
    </subcellularLocation>
</comment>
<dbReference type="InterPro" id="IPR038078">
    <property type="entry name" value="PhoU-like_sf"/>
</dbReference>
<keyword evidence="4 6" id="KW-1133">Transmembrane helix</keyword>
<feature type="transmembrane region" description="Helical" evidence="6">
    <location>
        <begin position="281"/>
        <end position="301"/>
    </location>
</feature>
<dbReference type="KEGG" id="mflg:ABS361_02045"/>
<feature type="domain" description="PhoU" evidence="7">
    <location>
        <begin position="342"/>
        <end position="421"/>
    </location>
</feature>
<dbReference type="GO" id="GO:0005436">
    <property type="term" value="F:sodium:phosphate symporter activity"/>
    <property type="evidence" value="ECO:0007669"/>
    <property type="project" value="InterPro"/>
</dbReference>
<dbReference type="InterPro" id="IPR003841">
    <property type="entry name" value="Na/Pi_transpt"/>
</dbReference>
<dbReference type="PANTHER" id="PTHR10010:SF46">
    <property type="entry name" value="SODIUM-DEPENDENT PHOSPHATE TRANSPORT PROTEIN 2B"/>
    <property type="match status" value="1"/>
</dbReference>
<accession>A0AAU7XBG8</accession>
<dbReference type="SUPFAM" id="SSF109755">
    <property type="entry name" value="PhoU-like"/>
    <property type="match status" value="1"/>
</dbReference>
<dbReference type="RefSeq" id="WP_407050190.1">
    <property type="nucleotide sequence ID" value="NZ_CP158568.1"/>
</dbReference>
<keyword evidence="2" id="KW-1003">Cell membrane</keyword>
<evidence type="ECO:0000256" key="3">
    <source>
        <dbReference type="ARBA" id="ARBA00022692"/>
    </source>
</evidence>
<name>A0AAU7XBG8_9HYPH</name>
<feature type="transmembrane region" description="Helical" evidence="6">
    <location>
        <begin position="74"/>
        <end position="92"/>
    </location>
</feature>
<dbReference type="PANTHER" id="PTHR10010">
    <property type="entry name" value="SOLUTE CARRIER FAMILY 34 SODIUM PHOSPHATE , MEMBER 2-RELATED"/>
    <property type="match status" value="1"/>
</dbReference>
<evidence type="ECO:0000256" key="5">
    <source>
        <dbReference type="ARBA" id="ARBA00023136"/>
    </source>
</evidence>
<gene>
    <name evidence="8" type="ORF">ABS361_02045</name>
</gene>
<organism evidence="8">
    <name type="scientific">Methyloraptor flagellatus</name>
    <dbReference type="NCBI Taxonomy" id="3162530"/>
    <lineage>
        <taxon>Bacteria</taxon>
        <taxon>Pseudomonadati</taxon>
        <taxon>Pseudomonadota</taxon>
        <taxon>Alphaproteobacteria</taxon>
        <taxon>Hyphomicrobiales</taxon>
        <taxon>Ancalomicrobiaceae</taxon>
        <taxon>Methyloraptor</taxon>
    </lineage>
</organism>
<evidence type="ECO:0000256" key="2">
    <source>
        <dbReference type="ARBA" id="ARBA00022475"/>
    </source>
</evidence>
<dbReference type="EMBL" id="CP158568">
    <property type="protein sequence ID" value="XBY45100.1"/>
    <property type="molecule type" value="Genomic_DNA"/>
</dbReference>
<reference evidence="8" key="1">
    <citation type="submission" date="2024-06" db="EMBL/GenBank/DDBJ databases">
        <title>Methylostella associata gen. nov., sp. nov., a novel Ancalomicrobiaceae-affiliated facultatively methylotrophic bacteria that feed on methanotrophs of the genus Methylococcus.</title>
        <authorList>
            <person name="Saltykova V."/>
            <person name="Danilova O.V."/>
            <person name="Oshkin I.Y."/>
            <person name="Belova S.E."/>
            <person name="Pimenov N.V."/>
            <person name="Dedysh S.N."/>
        </authorList>
    </citation>
    <scope>NUCLEOTIDE SEQUENCE</scope>
    <source>
        <strain evidence="8">S20</strain>
    </source>
</reference>
<feature type="transmembrane region" description="Helical" evidence="6">
    <location>
        <begin position="133"/>
        <end position="151"/>
    </location>
</feature>
<dbReference type="Pfam" id="PF02690">
    <property type="entry name" value="Na_Pi_cotrans"/>
    <property type="match status" value="1"/>
</dbReference>
<evidence type="ECO:0000256" key="6">
    <source>
        <dbReference type="SAM" id="Phobius"/>
    </source>
</evidence>
<sequence>MSSARVLLQLAGDVALLLWSVKLVTAGVQSAFGATLRTWLGQGRGNRLQAMLAGLVVTALLQSSTATALMASAFASAGLIGLVPALAVMLGANVGTTLVVQVVSFDIAAVSPVLVLIGVLLSAKSRGAVLRECGRAVIGLGLMLLALRMLVESLQPLEASDALRELMGLVTRDHFVTLTLAALLGWAAHSSVAIVIFVMSLAAAGVVTPEASLVMVLGANIGTALNPVVAEWGAEPARLRLPLGNLANRLLGAAIALPFAAPVARLLVASGEPFARIPADFHVQFNLATALAFLAVLKPLATVLERLLPDRSEGRPGQPVYLGATPDSDPTVAISDAARETMRMVDTVEAMIAGSRAVFRDDDRERIGAVSRMDDVLDRLNTAIQHHMAAIPQDDLGDDERRRVDEILSLAINLEHIGDIIDKNVMELARKRLRNQMRLPPETVTAIDAMHARLAEHLRLAMAVFMFADADAARRLVAEKEGFRDLEQAVRDRHMALMRTGETFLLPVSALELDLTRDLKRIEAHIAATAHGVLERSGELRSSRLRSV</sequence>
<dbReference type="InterPro" id="IPR026022">
    <property type="entry name" value="PhoU_dom"/>
</dbReference>
<keyword evidence="5 6" id="KW-0472">Membrane</keyword>